<dbReference type="AlphaFoldDB" id="A0A1U9KU61"/>
<dbReference type="Pfam" id="PF05239">
    <property type="entry name" value="PRC"/>
    <property type="match status" value="1"/>
</dbReference>
<dbReference type="Proteomes" id="UP000188604">
    <property type="component" value="Chromosome"/>
</dbReference>
<dbReference type="EMBL" id="CP014691">
    <property type="protein sequence ID" value="AQS89257.1"/>
    <property type="molecule type" value="Genomic_DNA"/>
</dbReference>
<organism evidence="2 3">
    <name type="scientific">Neoasaia chiangmaiensis</name>
    <dbReference type="NCBI Taxonomy" id="320497"/>
    <lineage>
        <taxon>Bacteria</taxon>
        <taxon>Pseudomonadati</taxon>
        <taxon>Pseudomonadota</taxon>
        <taxon>Alphaproteobacteria</taxon>
        <taxon>Acetobacterales</taxon>
        <taxon>Acetobacteraceae</taxon>
        <taxon>Neoasaia</taxon>
    </lineage>
</organism>
<dbReference type="SUPFAM" id="SSF50346">
    <property type="entry name" value="PRC-barrel domain"/>
    <property type="match status" value="1"/>
</dbReference>
<dbReference type="InterPro" id="IPR011033">
    <property type="entry name" value="PRC_barrel-like_sf"/>
</dbReference>
<reference evidence="2 3" key="1">
    <citation type="submission" date="2016-03" db="EMBL/GenBank/DDBJ databases">
        <title>Acetic acid bacteria sequencing.</title>
        <authorList>
            <person name="Brandt J."/>
            <person name="Jakob F."/>
            <person name="Vogel R.F."/>
        </authorList>
    </citation>
    <scope>NUCLEOTIDE SEQUENCE [LARGE SCALE GENOMIC DNA]</scope>
    <source>
        <strain evidence="2 3">NBRC 101099</strain>
    </source>
</reference>
<dbReference type="InterPro" id="IPR027275">
    <property type="entry name" value="PRC-brl_dom"/>
</dbReference>
<evidence type="ECO:0000259" key="1">
    <source>
        <dbReference type="Pfam" id="PF05239"/>
    </source>
</evidence>
<dbReference type="Gene3D" id="2.30.30.240">
    <property type="entry name" value="PRC-barrel domain"/>
    <property type="match status" value="1"/>
</dbReference>
<dbReference type="OrthoDB" id="8021018at2"/>
<dbReference type="STRING" id="320497.A0U93_03575"/>
<proteinExistence type="predicted"/>
<dbReference type="KEGG" id="nch:A0U93_03575"/>
<evidence type="ECO:0000313" key="2">
    <source>
        <dbReference type="EMBL" id="AQS89257.1"/>
    </source>
</evidence>
<keyword evidence="3" id="KW-1185">Reference proteome</keyword>
<gene>
    <name evidence="2" type="ORF">A0U93_03575</name>
</gene>
<name>A0A1U9KU61_9PROT</name>
<accession>A0A1U9KU61</accession>
<evidence type="ECO:0000313" key="3">
    <source>
        <dbReference type="Proteomes" id="UP000188604"/>
    </source>
</evidence>
<feature type="domain" description="PRC-barrel" evidence="1">
    <location>
        <begin position="11"/>
        <end position="88"/>
    </location>
</feature>
<dbReference type="PANTHER" id="PTHR36505">
    <property type="entry name" value="BLR1072 PROTEIN"/>
    <property type="match status" value="1"/>
</dbReference>
<sequence length="123" mass="13683">MQDLSNETHDLIASDRVEGTAVYSRSGEHLGTVKNFMVDKQSGHVAYAVMSFGGFLGIGDRYHPLPWKTLHYDPGRSGYVVDLTADQLRDAPNYGSDTAPNWDDQIYGHSVDDYYAHAGTIMR</sequence>
<protein>
    <submittedName>
        <fullName evidence="2">Photosystem reaction center subunit H</fullName>
    </submittedName>
</protein>
<dbReference type="PANTHER" id="PTHR36505:SF1">
    <property type="entry name" value="BLR1072 PROTEIN"/>
    <property type="match status" value="1"/>
</dbReference>